<name>A0AAD9UQI5_9APIC</name>
<dbReference type="EMBL" id="JALLKP010000001">
    <property type="protein sequence ID" value="KAK2197920.1"/>
    <property type="molecule type" value="Genomic_DNA"/>
</dbReference>
<gene>
    <name evidence="4" type="ORF">BdWA1_000923</name>
</gene>
<evidence type="ECO:0000256" key="1">
    <source>
        <dbReference type="ARBA" id="ARBA00005850"/>
    </source>
</evidence>
<dbReference type="RefSeq" id="XP_067804762.1">
    <property type="nucleotide sequence ID" value="XM_067945971.1"/>
</dbReference>
<sequence>MSTLANRPHPSRMSLQILRQKRQNAFLGYTLLKRRSDALAAKFRLLLRNTVEGKERMIEESKEACFALANAVWSAGDFRNLVVESVRRCSVSLRVSTENVAGVILPKFVIHCDPSIDVISNLGMTTGGSVINSVKKTNMALLETLVSLASLQVVLPAIDSHLDYIAKELDELEREELYRLKMVRNKYVEEEEQEAKNRQNVYPSYSRDGDCSESLLHYHDDDIVV</sequence>
<dbReference type="KEGG" id="bdw:94335221"/>
<dbReference type="Pfam" id="PF01813">
    <property type="entry name" value="ATP-synt_D"/>
    <property type="match status" value="1"/>
</dbReference>
<protein>
    <submittedName>
        <fullName evidence="4">ATPase</fullName>
    </submittedName>
</protein>
<keyword evidence="3" id="KW-0406">Ion transport</keyword>
<evidence type="ECO:0000256" key="2">
    <source>
        <dbReference type="ARBA" id="ARBA00022448"/>
    </source>
</evidence>
<accession>A0AAD9UQI5</accession>
<dbReference type="GO" id="GO:0046961">
    <property type="term" value="F:proton-transporting ATPase activity, rotational mechanism"/>
    <property type="evidence" value="ECO:0007669"/>
    <property type="project" value="InterPro"/>
</dbReference>
<reference evidence="4" key="1">
    <citation type="journal article" date="2023" name="Nat. Microbiol.">
        <title>Babesia duncani multi-omics identifies virulence factors and drug targets.</title>
        <authorList>
            <person name="Singh P."/>
            <person name="Lonardi S."/>
            <person name="Liang Q."/>
            <person name="Vydyam P."/>
            <person name="Khabirova E."/>
            <person name="Fang T."/>
            <person name="Gihaz S."/>
            <person name="Thekkiniath J."/>
            <person name="Munshi M."/>
            <person name="Abel S."/>
            <person name="Ciampossin L."/>
            <person name="Batugedara G."/>
            <person name="Gupta M."/>
            <person name="Lu X.M."/>
            <person name="Lenz T."/>
            <person name="Chakravarty S."/>
            <person name="Cornillot E."/>
            <person name="Hu Y."/>
            <person name="Ma W."/>
            <person name="Gonzalez L.M."/>
            <person name="Sanchez S."/>
            <person name="Estrada K."/>
            <person name="Sanchez-Flores A."/>
            <person name="Montero E."/>
            <person name="Harb O.S."/>
            <person name="Le Roch K.G."/>
            <person name="Mamoun C.B."/>
        </authorList>
    </citation>
    <scope>NUCLEOTIDE SEQUENCE</scope>
    <source>
        <strain evidence="4">WA1</strain>
    </source>
</reference>
<evidence type="ECO:0000313" key="4">
    <source>
        <dbReference type="EMBL" id="KAK2197920.1"/>
    </source>
</evidence>
<organism evidence="4 5">
    <name type="scientific">Babesia duncani</name>
    <dbReference type="NCBI Taxonomy" id="323732"/>
    <lineage>
        <taxon>Eukaryota</taxon>
        <taxon>Sar</taxon>
        <taxon>Alveolata</taxon>
        <taxon>Apicomplexa</taxon>
        <taxon>Aconoidasida</taxon>
        <taxon>Piroplasmida</taxon>
        <taxon>Babesiidae</taxon>
        <taxon>Babesia</taxon>
    </lineage>
</organism>
<dbReference type="Proteomes" id="UP001214638">
    <property type="component" value="Unassembled WGS sequence"/>
</dbReference>
<evidence type="ECO:0000313" key="5">
    <source>
        <dbReference type="Proteomes" id="UP001214638"/>
    </source>
</evidence>
<dbReference type="AlphaFoldDB" id="A0AAD9UQI5"/>
<comment type="caution">
    <text evidence="4">The sequence shown here is derived from an EMBL/GenBank/DDBJ whole genome shotgun (WGS) entry which is preliminary data.</text>
</comment>
<dbReference type="PANTHER" id="PTHR11671">
    <property type="entry name" value="V-TYPE ATP SYNTHASE SUBUNIT D"/>
    <property type="match status" value="1"/>
</dbReference>
<keyword evidence="2" id="KW-0813">Transport</keyword>
<comment type="similarity">
    <text evidence="1">Belongs to the V-ATPase D subunit family.</text>
</comment>
<proteinExistence type="inferred from homology"/>
<evidence type="ECO:0000256" key="3">
    <source>
        <dbReference type="ARBA" id="ARBA00023065"/>
    </source>
</evidence>
<dbReference type="Gene3D" id="1.10.287.3240">
    <property type="match status" value="1"/>
</dbReference>
<dbReference type="GeneID" id="94335221"/>
<keyword evidence="5" id="KW-1185">Reference proteome</keyword>
<dbReference type="InterPro" id="IPR002699">
    <property type="entry name" value="V_ATPase_D"/>
</dbReference>